<sequence>MAPEREDWMSMTGMLRTYTKDDIKPKKDDKGKNHIDSYNPATSTRELNPYWKQGGSGLPQTSESFRKSRQFIKPTDDDDDYYKKSYSREGSSQSKSADESSRYSHESKAGSSRHKYDRESRSDRDEGSRNDRSYYDSRSYNWKKNSESENRNSVHDSDKSKHIEPKSSMAPQKEEPVKVKEKKKDSLYMSDEKLNKLAAKVVKAEIMGDLNLFKELKAKLEAAREYRKQNPNAKEESEDEGVMLISTNSSGNSRPLMNTAKGDARSKGGKRKAETHASGERTKYFGNDDKYNLAQMFEQEKYGNNYDDEAQLAKIAAKHKNPNDDLEDIFMDDISKNRNEAKDREAEKQRAINQHVKIERSLEGCEYCVDSKNMLKHLMVSCGSKVYLALPAKQSLVTGHCLITTIQHATCVTSLDEDVWEEILTFRKALTRFFNSQGKDVVFFEIATKLHRFPHMVINCIPLPRDVGDMAAIYFKKALLECETEWSMNKKVVDLKGKDIRKGVPKGLPYFWIDFGMDPGFAHVIEDQQLFPKTFGEEIIGGILDLEHHLWKNPRKEYGDLQRKKVLEFIKEWKPFEPSQN</sequence>
<dbReference type="InterPro" id="IPR036265">
    <property type="entry name" value="HIT-like_sf"/>
</dbReference>
<dbReference type="InterPro" id="IPR006767">
    <property type="entry name" value="Cwf19-like_C_dom-2"/>
</dbReference>
<dbReference type="InterPro" id="IPR040194">
    <property type="entry name" value="Cwf19-like"/>
</dbReference>
<dbReference type="Proteomes" id="UP001549921">
    <property type="component" value="Unassembled WGS sequence"/>
</dbReference>
<feature type="region of interest" description="Disordered" evidence="2">
    <location>
        <begin position="224"/>
        <end position="284"/>
    </location>
</feature>
<evidence type="ECO:0000256" key="1">
    <source>
        <dbReference type="ARBA" id="ARBA00006795"/>
    </source>
</evidence>
<comment type="similarity">
    <text evidence="1">Belongs to the CWF19 family.</text>
</comment>
<proteinExistence type="inferred from homology"/>
<name>A0ABD0STV4_LOXSC</name>
<evidence type="ECO:0008006" key="7">
    <source>
        <dbReference type="Google" id="ProtNLM"/>
    </source>
</evidence>
<dbReference type="EMBL" id="JBEDNZ010000015">
    <property type="protein sequence ID" value="KAL0829182.1"/>
    <property type="molecule type" value="Genomic_DNA"/>
</dbReference>
<feature type="region of interest" description="Disordered" evidence="2">
    <location>
        <begin position="1"/>
        <end position="187"/>
    </location>
</feature>
<dbReference type="Pfam" id="PF04676">
    <property type="entry name" value="CwfJ_C_2"/>
    <property type="match status" value="1"/>
</dbReference>
<feature type="domain" description="Cwf19-like C-terminal" evidence="4">
    <location>
        <begin position="353"/>
        <end position="476"/>
    </location>
</feature>
<dbReference type="InterPro" id="IPR006768">
    <property type="entry name" value="Cwf19-like_C_dom-1"/>
</dbReference>
<evidence type="ECO:0000256" key="2">
    <source>
        <dbReference type="SAM" id="MobiDB-lite"/>
    </source>
</evidence>
<organism evidence="5 6">
    <name type="scientific">Loxostege sticticalis</name>
    <name type="common">Beet webworm moth</name>
    <dbReference type="NCBI Taxonomy" id="481309"/>
    <lineage>
        <taxon>Eukaryota</taxon>
        <taxon>Metazoa</taxon>
        <taxon>Ecdysozoa</taxon>
        <taxon>Arthropoda</taxon>
        <taxon>Hexapoda</taxon>
        <taxon>Insecta</taxon>
        <taxon>Pterygota</taxon>
        <taxon>Neoptera</taxon>
        <taxon>Endopterygota</taxon>
        <taxon>Lepidoptera</taxon>
        <taxon>Glossata</taxon>
        <taxon>Ditrysia</taxon>
        <taxon>Pyraloidea</taxon>
        <taxon>Crambidae</taxon>
        <taxon>Pyraustinae</taxon>
        <taxon>Loxostege</taxon>
    </lineage>
</organism>
<evidence type="ECO:0000259" key="3">
    <source>
        <dbReference type="Pfam" id="PF04676"/>
    </source>
</evidence>
<dbReference type="PANTHER" id="PTHR12072:SF5">
    <property type="entry name" value="CWF19-LIKE PROTEIN 2"/>
    <property type="match status" value="1"/>
</dbReference>
<dbReference type="Pfam" id="PF04677">
    <property type="entry name" value="CwfJ_C_1"/>
    <property type="match status" value="1"/>
</dbReference>
<feature type="compositionally biased region" description="Basic and acidic residues" evidence="2">
    <location>
        <begin position="18"/>
        <end position="35"/>
    </location>
</feature>
<dbReference type="PANTHER" id="PTHR12072">
    <property type="entry name" value="CWF19, CELL CYCLE CONTROL PROTEIN"/>
    <property type="match status" value="1"/>
</dbReference>
<feature type="compositionally biased region" description="Basic and acidic residues" evidence="2">
    <location>
        <begin position="262"/>
        <end position="284"/>
    </location>
</feature>
<evidence type="ECO:0000313" key="6">
    <source>
        <dbReference type="Proteomes" id="UP001549921"/>
    </source>
</evidence>
<evidence type="ECO:0000313" key="5">
    <source>
        <dbReference type="EMBL" id="KAL0829182.1"/>
    </source>
</evidence>
<gene>
    <name evidence="5" type="ORF">ABMA28_004019</name>
</gene>
<feature type="domain" description="Cwf19-like protein C-terminal" evidence="3">
    <location>
        <begin position="485"/>
        <end position="577"/>
    </location>
</feature>
<feature type="compositionally biased region" description="Polar residues" evidence="2">
    <location>
        <begin position="245"/>
        <end position="256"/>
    </location>
</feature>
<reference evidence="5 6" key="1">
    <citation type="submission" date="2024-06" db="EMBL/GenBank/DDBJ databases">
        <title>A chromosome-level genome assembly of beet webworm, Loxostege sticticalis.</title>
        <authorList>
            <person name="Zhang Y."/>
        </authorList>
    </citation>
    <scope>NUCLEOTIDE SEQUENCE [LARGE SCALE GENOMIC DNA]</scope>
    <source>
        <strain evidence="5">AQ028</strain>
        <tissue evidence="5">Male pupae</tissue>
    </source>
</reference>
<comment type="caution">
    <text evidence="5">The sequence shown here is derived from an EMBL/GenBank/DDBJ whole genome shotgun (WGS) entry which is preliminary data.</text>
</comment>
<dbReference type="Gene3D" id="3.30.428.10">
    <property type="entry name" value="HIT-like"/>
    <property type="match status" value="1"/>
</dbReference>
<feature type="compositionally biased region" description="Basic and acidic residues" evidence="2">
    <location>
        <begin position="144"/>
        <end position="165"/>
    </location>
</feature>
<accession>A0ABD0STV4</accession>
<feature type="compositionally biased region" description="Basic and acidic residues" evidence="2">
    <location>
        <begin position="172"/>
        <end position="187"/>
    </location>
</feature>
<evidence type="ECO:0000259" key="4">
    <source>
        <dbReference type="Pfam" id="PF04677"/>
    </source>
</evidence>
<dbReference type="SUPFAM" id="SSF54197">
    <property type="entry name" value="HIT-like"/>
    <property type="match status" value="1"/>
</dbReference>
<dbReference type="AlphaFoldDB" id="A0ABD0STV4"/>
<protein>
    <recommendedName>
        <fullName evidence="7">CWF19-like protein 2</fullName>
    </recommendedName>
</protein>
<feature type="compositionally biased region" description="Basic and acidic residues" evidence="2">
    <location>
        <begin position="96"/>
        <end position="135"/>
    </location>
</feature>